<dbReference type="Proteomes" id="UP001066276">
    <property type="component" value="Chromosome 3_1"/>
</dbReference>
<organism evidence="2 3">
    <name type="scientific">Pleurodeles waltl</name>
    <name type="common">Iberian ribbed newt</name>
    <dbReference type="NCBI Taxonomy" id="8319"/>
    <lineage>
        <taxon>Eukaryota</taxon>
        <taxon>Metazoa</taxon>
        <taxon>Chordata</taxon>
        <taxon>Craniata</taxon>
        <taxon>Vertebrata</taxon>
        <taxon>Euteleostomi</taxon>
        <taxon>Amphibia</taxon>
        <taxon>Batrachia</taxon>
        <taxon>Caudata</taxon>
        <taxon>Salamandroidea</taxon>
        <taxon>Salamandridae</taxon>
        <taxon>Pleurodelinae</taxon>
        <taxon>Pleurodeles</taxon>
    </lineage>
</organism>
<comment type="caution">
    <text evidence="2">The sequence shown here is derived from an EMBL/GenBank/DDBJ whole genome shotgun (WGS) entry which is preliminary data.</text>
</comment>
<evidence type="ECO:0000313" key="2">
    <source>
        <dbReference type="EMBL" id="KAJ1188581.1"/>
    </source>
</evidence>
<name>A0AAV7UIM5_PLEWA</name>
<proteinExistence type="predicted"/>
<evidence type="ECO:0000313" key="3">
    <source>
        <dbReference type="Proteomes" id="UP001066276"/>
    </source>
</evidence>
<reference evidence="2" key="1">
    <citation type="journal article" date="2022" name="bioRxiv">
        <title>Sequencing and chromosome-scale assembly of the giantPleurodeles waltlgenome.</title>
        <authorList>
            <person name="Brown T."/>
            <person name="Elewa A."/>
            <person name="Iarovenko S."/>
            <person name="Subramanian E."/>
            <person name="Araus A.J."/>
            <person name="Petzold A."/>
            <person name="Susuki M."/>
            <person name="Suzuki K.-i.T."/>
            <person name="Hayashi T."/>
            <person name="Toyoda A."/>
            <person name="Oliveira C."/>
            <person name="Osipova E."/>
            <person name="Leigh N.D."/>
            <person name="Simon A."/>
            <person name="Yun M.H."/>
        </authorList>
    </citation>
    <scope>NUCLEOTIDE SEQUENCE</scope>
    <source>
        <strain evidence="2">20211129_DDA</strain>
        <tissue evidence="2">Liver</tissue>
    </source>
</reference>
<accession>A0AAV7UIM5</accession>
<sequence length="89" mass="9423">MRRGPRCQPGGAPLFNQAFQPDPVQALLLPCKPGGRIGPQRGPAQSDVMPQPGDAATSILRHRTAPRACLMPLLSLRQARQFGEAPSGG</sequence>
<gene>
    <name evidence="2" type="ORF">NDU88_005340</name>
</gene>
<feature type="region of interest" description="Disordered" evidence="1">
    <location>
        <begin position="33"/>
        <end position="54"/>
    </location>
</feature>
<dbReference type="EMBL" id="JANPWB010000005">
    <property type="protein sequence ID" value="KAJ1188581.1"/>
    <property type="molecule type" value="Genomic_DNA"/>
</dbReference>
<evidence type="ECO:0000256" key="1">
    <source>
        <dbReference type="SAM" id="MobiDB-lite"/>
    </source>
</evidence>
<protein>
    <submittedName>
        <fullName evidence="2">Uncharacterized protein</fullName>
    </submittedName>
</protein>
<keyword evidence="3" id="KW-1185">Reference proteome</keyword>
<dbReference type="AlphaFoldDB" id="A0AAV7UIM5"/>